<dbReference type="InterPro" id="IPR000917">
    <property type="entry name" value="Sulfatase_N"/>
</dbReference>
<dbReference type="OrthoDB" id="9764377at2"/>
<dbReference type="Gene3D" id="3.30.1120.10">
    <property type="match status" value="1"/>
</dbReference>
<reference evidence="6 7" key="1">
    <citation type="submission" date="2016-10" db="EMBL/GenBank/DDBJ databases">
        <authorList>
            <person name="de Groot N.N."/>
        </authorList>
    </citation>
    <scope>NUCLEOTIDE SEQUENCE [LARGE SCALE GENOMIC DNA]</scope>
    <source>
        <strain evidence="6 7">DSM 28286</strain>
    </source>
</reference>
<comment type="similarity">
    <text evidence="1">Belongs to the sulfatase family.</text>
</comment>
<dbReference type="InterPro" id="IPR024607">
    <property type="entry name" value="Sulfatase_CS"/>
</dbReference>
<accession>A0A1I5Y214</accession>
<name>A0A1I5Y214_9BACT</name>
<evidence type="ECO:0000313" key="7">
    <source>
        <dbReference type="Proteomes" id="UP000199031"/>
    </source>
</evidence>
<dbReference type="CDD" id="cd16143">
    <property type="entry name" value="ARS_like"/>
    <property type="match status" value="1"/>
</dbReference>
<dbReference type="GO" id="GO:0004065">
    <property type="term" value="F:arylsulfatase activity"/>
    <property type="evidence" value="ECO:0007669"/>
    <property type="project" value="TreeGrafter"/>
</dbReference>
<dbReference type="GO" id="GO:0046872">
    <property type="term" value="F:metal ion binding"/>
    <property type="evidence" value="ECO:0007669"/>
    <property type="project" value="UniProtKB-KW"/>
</dbReference>
<sequence length="517" mass="56998">MKCKRYLFLLSVIVASCHSKEKEKHIDVAEASHPNIIYILADDLGYGDISIYNPGSKINTPNIDAFANQGIRFTDAHAASSVCTPSRYSILTGEYCWRSRLPQSVLSGYGRALIEPGTPTVASLLQNHDYATAIIGKWHLGLDWVVKPGHEKALIVPENDPSGARMIKDMNPDDIDFTKPPTDGPLKHGFQYSYILPASLDMAPYCYLENDTLTQPLTASTKGSELNPKSSPNYATGAFWRTGPMSPGFDFTNVLPHFTGKAVDYIKSHAQATKPYFLYFAMPAPHTPWLPSKEFAGKSKAGAYGDYVMEADAMVKRILDAVEQSGDADNTIVIFTSDNGPYWRPQFVKEYNHHAAYVYRGMKADAWDGGHRVPFMVRWPGHIKAGTVSNITTTLANLMSTCSALMGGDSLSKKAPDSYSVLPVLLGKPDSLLCQQVIMSESSQGLFAVRKGEWKLIAGRGSGGFSEPVNYTPKPGEPKGQLYNIREDSSEANNLYLQYPQRVQELSLLMDSIKKLK</sequence>
<dbReference type="PROSITE" id="PS51257">
    <property type="entry name" value="PROKAR_LIPOPROTEIN"/>
    <property type="match status" value="1"/>
</dbReference>
<dbReference type="PANTHER" id="PTHR42693:SF53">
    <property type="entry name" value="ENDO-4-O-SULFATASE"/>
    <property type="match status" value="1"/>
</dbReference>
<keyword evidence="3" id="KW-0378">Hydrolase</keyword>
<evidence type="ECO:0000256" key="4">
    <source>
        <dbReference type="ARBA" id="ARBA00022837"/>
    </source>
</evidence>
<protein>
    <submittedName>
        <fullName evidence="6">Arylsulfatase A</fullName>
    </submittedName>
</protein>
<dbReference type="STRING" id="1465490.SAMN05444277_11098"/>
<evidence type="ECO:0000256" key="3">
    <source>
        <dbReference type="ARBA" id="ARBA00022801"/>
    </source>
</evidence>
<dbReference type="Proteomes" id="UP000199031">
    <property type="component" value="Unassembled WGS sequence"/>
</dbReference>
<dbReference type="Gene3D" id="3.40.720.10">
    <property type="entry name" value="Alkaline Phosphatase, subunit A"/>
    <property type="match status" value="1"/>
</dbReference>
<feature type="domain" description="Sulfatase N-terminal" evidence="5">
    <location>
        <begin position="34"/>
        <end position="407"/>
    </location>
</feature>
<dbReference type="Pfam" id="PF00884">
    <property type="entry name" value="Sulfatase"/>
    <property type="match status" value="1"/>
</dbReference>
<evidence type="ECO:0000256" key="2">
    <source>
        <dbReference type="ARBA" id="ARBA00022723"/>
    </source>
</evidence>
<dbReference type="AlphaFoldDB" id="A0A1I5Y214"/>
<dbReference type="InterPro" id="IPR017850">
    <property type="entry name" value="Alkaline_phosphatase_core_sf"/>
</dbReference>
<keyword evidence="7" id="KW-1185">Reference proteome</keyword>
<dbReference type="SUPFAM" id="SSF53649">
    <property type="entry name" value="Alkaline phosphatase-like"/>
    <property type="match status" value="1"/>
</dbReference>
<dbReference type="InterPro" id="IPR050738">
    <property type="entry name" value="Sulfatase"/>
</dbReference>
<dbReference type="RefSeq" id="WP_090660574.1">
    <property type="nucleotide sequence ID" value="NZ_FOXQ01000010.1"/>
</dbReference>
<organism evidence="6 7">
    <name type="scientific">Parafilimonas terrae</name>
    <dbReference type="NCBI Taxonomy" id="1465490"/>
    <lineage>
        <taxon>Bacteria</taxon>
        <taxon>Pseudomonadati</taxon>
        <taxon>Bacteroidota</taxon>
        <taxon>Chitinophagia</taxon>
        <taxon>Chitinophagales</taxon>
        <taxon>Chitinophagaceae</taxon>
        <taxon>Parafilimonas</taxon>
    </lineage>
</organism>
<keyword evidence="2" id="KW-0479">Metal-binding</keyword>
<gene>
    <name evidence="6" type="ORF">SAMN05444277_11098</name>
</gene>
<proteinExistence type="inferred from homology"/>
<evidence type="ECO:0000313" key="6">
    <source>
        <dbReference type="EMBL" id="SFQ38239.1"/>
    </source>
</evidence>
<dbReference type="PANTHER" id="PTHR42693">
    <property type="entry name" value="ARYLSULFATASE FAMILY MEMBER"/>
    <property type="match status" value="1"/>
</dbReference>
<evidence type="ECO:0000259" key="5">
    <source>
        <dbReference type="Pfam" id="PF00884"/>
    </source>
</evidence>
<dbReference type="EMBL" id="FOXQ01000010">
    <property type="protein sequence ID" value="SFQ38239.1"/>
    <property type="molecule type" value="Genomic_DNA"/>
</dbReference>
<dbReference type="PROSITE" id="PS00523">
    <property type="entry name" value="SULFATASE_1"/>
    <property type="match status" value="1"/>
</dbReference>
<evidence type="ECO:0000256" key="1">
    <source>
        <dbReference type="ARBA" id="ARBA00008779"/>
    </source>
</evidence>
<keyword evidence="4" id="KW-0106">Calcium</keyword>